<proteinExistence type="predicted"/>
<protein>
    <submittedName>
        <fullName evidence="1">Uncharacterized protein</fullName>
    </submittedName>
</protein>
<accession>A0ACC2XN55</accession>
<evidence type="ECO:0000313" key="1">
    <source>
        <dbReference type="EMBL" id="KAJ9124451.1"/>
    </source>
</evidence>
<evidence type="ECO:0000313" key="2">
    <source>
        <dbReference type="Proteomes" id="UP001234202"/>
    </source>
</evidence>
<comment type="caution">
    <text evidence="1">The sequence shown here is derived from an EMBL/GenBank/DDBJ whole genome shotgun (WGS) entry which is preliminary data.</text>
</comment>
<dbReference type="Proteomes" id="UP001234202">
    <property type="component" value="Unassembled WGS sequence"/>
</dbReference>
<organism evidence="1 2">
    <name type="scientific">Naganishia onofrii</name>
    <dbReference type="NCBI Taxonomy" id="1851511"/>
    <lineage>
        <taxon>Eukaryota</taxon>
        <taxon>Fungi</taxon>
        <taxon>Dikarya</taxon>
        <taxon>Basidiomycota</taxon>
        <taxon>Agaricomycotina</taxon>
        <taxon>Tremellomycetes</taxon>
        <taxon>Filobasidiales</taxon>
        <taxon>Filobasidiaceae</taxon>
        <taxon>Naganishia</taxon>
    </lineage>
</organism>
<dbReference type="EMBL" id="JASBWV010000010">
    <property type="protein sequence ID" value="KAJ9124451.1"/>
    <property type="molecule type" value="Genomic_DNA"/>
</dbReference>
<reference evidence="1" key="1">
    <citation type="submission" date="2023-04" db="EMBL/GenBank/DDBJ databases">
        <title>Draft Genome sequencing of Naganishia species isolated from polar environments using Oxford Nanopore Technology.</title>
        <authorList>
            <person name="Leo P."/>
            <person name="Venkateswaran K."/>
        </authorList>
    </citation>
    <scope>NUCLEOTIDE SEQUENCE</scope>
    <source>
        <strain evidence="1">DBVPG 5303</strain>
    </source>
</reference>
<keyword evidence="2" id="KW-1185">Reference proteome</keyword>
<gene>
    <name evidence="1" type="ORF">QFC24_003240</name>
</gene>
<name>A0ACC2XN55_9TREE</name>
<sequence>MKGKKAISSKFPTARIKKIMQEDEEIGKVAQGTPIVISRALELFLKDIIVETADIARTTGSKKLQPWHVKRLVAQNRQYDFLDDLVQSIQDPTGGAEIGLLAGTSSADTKSNGKGKTRAATTNSGKVSPGSRSPAVPPSGNTPSLPVATAGTDARSPLNATTSSSSSSGGVITSGGARGPNIDAHQPTHGGSGKGPSNASIILNSPINATGLILASRGGLFAPAAPSPPVAAARAPETAFDDYDEDDDDDDDDDDYDE</sequence>